<evidence type="ECO:0000256" key="3">
    <source>
        <dbReference type="ARBA" id="ARBA00022452"/>
    </source>
</evidence>
<dbReference type="InterPro" id="IPR051906">
    <property type="entry name" value="TolC-like"/>
</dbReference>
<sequence length="256" mass="28877">GLQQDVLLSQLELSKLMDQEIQLQAIRRNQVIQLNIFMDRPANNELILPGQVSKVMPELVDEDELYQKAELTRPLLRQMETRVDAAQSRLDLAKRDYYPDFKLGMTYGDRTGDNPLPRGGARSDFVSVMVGIKIPMYAGRKQSKAVSQKSFELQKNRYALLDEKGVVMGAISSAVTDYHRAKQQFSLFGSGIVPQAQQTVESMLAGYQVSEVDFLNLVRSQMTLFNYQLQYWKALSDAKQALARLEAAVGEGSVYE</sequence>
<keyword evidence="5" id="KW-0472">Membrane</keyword>
<keyword evidence="6" id="KW-0998">Cell outer membrane</keyword>
<dbReference type="GO" id="GO:0009279">
    <property type="term" value="C:cell outer membrane"/>
    <property type="evidence" value="ECO:0007669"/>
    <property type="project" value="UniProtKB-SubCell"/>
</dbReference>
<evidence type="ECO:0008006" key="8">
    <source>
        <dbReference type="Google" id="ProtNLM"/>
    </source>
</evidence>
<dbReference type="AlphaFoldDB" id="A0A0F8VQM2"/>
<comment type="subcellular location">
    <subcellularLocation>
        <location evidence="1">Cell outer membrane</location>
    </subcellularLocation>
</comment>
<name>A0A0F8VQM2_9ZZZZ</name>
<evidence type="ECO:0000256" key="5">
    <source>
        <dbReference type="ARBA" id="ARBA00023136"/>
    </source>
</evidence>
<dbReference type="PANTHER" id="PTHR30026:SF20">
    <property type="entry name" value="OUTER MEMBRANE PROTEIN TOLC"/>
    <property type="match status" value="1"/>
</dbReference>
<keyword evidence="2" id="KW-0813">Transport</keyword>
<reference evidence="7" key="1">
    <citation type="journal article" date="2015" name="Nature">
        <title>Complex archaea that bridge the gap between prokaryotes and eukaryotes.</title>
        <authorList>
            <person name="Spang A."/>
            <person name="Saw J.H."/>
            <person name="Jorgensen S.L."/>
            <person name="Zaremba-Niedzwiedzka K."/>
            <person name="Martijn J."/>
            <person name="Lind A.E."/>
            <person name="van Eijk R."/>
            <person name="Schleper C."/>
            <person name="Guy L."/>
            <person name="Ettema T.J."/>
        </authorList>
    </citation>
    <scope>NUCLEOTIDE SEQUENCE</scope>
</reference>
<accession>A0A0F8VQM2</accession>
<evidence type="ECO:0000256" key="6">
    <source>
        <dbReference type="ARBA" id="ARBA00023237"/>
    </source>
</evidence>
<dbReference type="EMBL" id="LAZR01069999">
    <property type="protein sequence ID" value="KKK46592.1"/>
    <property type="molecule type" value="Genomic_DNA"/>
</dbReference>
<keyword evidence="3" id="KW-1134">Transmembrane beta strand</keyword>
<organism evidence="7">
    <name type="scientific">marine sediment metagenome</name>
    <dbReference type="NCBI Taxonomy" id="412755"/>
    <lineage>
        <taxon>unclassified sequences</taxon>
        <taxon>metagenomes</taxon>
        <taxon>ecological metagenomes</taxon>
    </lineage>
</organism>
<dbReference type="Gene3D" id="1.20.1600.10">
    <property type="entry name" value="Outer membrane efflux proteins (OEP)"/>
    <property type="match status" value="1"/>
</dbReference>
<comment type="caution">
    <text evidence="7">The sequence shown here is derived from an EMBL/GenBank/DDBJ whole genome shotgun (WGS) entry which is preliminary data.</text>
</comment>
<dbReference type="Pfam" id="PF02321">
    <property type="entry name" value="OEP"/>
    <property type="match status" value="1"/>
</dbReference>
<keyword evidence="4" id="KW-0812">Transmembrane</keyword>
<evidence type="ECO:0000256" key="2">
    <source>
        <dbReference type="ARBA" id="ARBA00022448"/>
    </source>
</evidence>
<dbReference type="PANTHER" id="PTHR30026">
    <property type="entry name" value="OUTER MEMBRANE PROTEIN TOLC"/>
    <property type="match status" value="1"/>
</dbReference>
<dbReference type="GO" id="GO:1990281">
    <property type="term" value="C:efflux pump complex"/>
    <property type="evidence" value="ECO:0007669"/>
    <property type="project" value="TreeGrafter"/>
</dbReference>
<dbReference type="InterPro" id="IPR003423">
    <property type="entry name" value="OMP_efflux"/>
</dbReference>
<feature type="non-terminal residue" evidence="7">
    <location>
        <position position="1"/>
    </location>
</feature>
<dbReference type="SUPFAM" id="SSF56954">
    <property type="entry name" value="Outer membrane efflux proteins (OEP)"/>
    <property type="match status" value="1"/>
</dbReference>
<dbReference type="GO" id="GO:0015288">
    <property type="term" value="F:porin activity"/>
    <property type="evidence" value="ECO:0007669"/>
    <property type="project" value="TreeGrafter"/>
</dbReference>
<gene>
    <name evidence="7" type="ORF">LCGC14_3163690</name>
</gene>
<proteinExistence type="predicted"/>
<evidence type="ECO:0000313" key="7">
    <source>
        <dbReference type="EMBL" id="KKK46592.1"/>
    </source>
</evidence>
<evidence type="ECO:0000256" key="4">
    <source>
        <dbReference type="ARBA" id="ARBA00022692"/>
    </source>
</evidence>
<protein>
    <recommendedName>
        <fullName evidence="8">Outer membrane efflux protein</fullName>
    </recommendedName>
</protein>
<dbReference type="GO" id="GO:0015562">
    <property type="term" value="F:efflux transmembrane transporter activity"/>
    <property type="evidence" value="ECO:0007669"/>
    <property type="project" value="InterPro"/>
</dbReference>
<evidence type="ECO:0000256" key="1">
    <source>
        <dbReference type="ARBA" id="ARBA00004442"/>
    </source>
</evidence>